<keyword evidence="8" id="KW-0547">Nucleotide-binding</keyword>
<feature type="region of interest" description="Disordered" evidence="17">
    <location>
        <begin position="1441"/>
        <end position="1475"/>
    </location>
</feature>
<feature type="region of interest" description="Disordered" evidence="17">
    <location>
        <begin position="1314"/>
        <end position="1347"/>
    </location>
</feature>
<feature type="transmembrane region" description="Helical" evidence="18">
    <location>
        <begin position="44"/>
        <end position="65"/>
    </location>
</feature>
<evidence type="ECO:0000256" key="11">
    <source>
        <dbReference type="ARBA" id="ARBA00022989"/>
    </source>
</evidence>
<feature type="compositionally biased region" description="Low complexity" evidence="17">
    <location>
        <begin position="1076"/>
        <end position="1091"/>
    </location>
</feature>
<evidence type="ECO:0000256" key="17">
    <source>
        <dbReference type="SAM" id="MobiDB-lite"/>
    </source>
</evidence>
<evidence type="ECO:0000256" key="15">
    <source>
        <dbReference type="ARBA" id="ARBA00023239"/>
    </source>
</evidence>
<dbReference type="GO" id="GO:0005886">
    <property type="term" value="C:plasma membrane"/>
    <property type="evidence" value="ECO:0007669"/>
    <property type="project" value="InterPro"/>
</dbReference>
<dbReference type="EMBL" id="GEDV01010265">
    <property type="protein sequence ID" value="JAP78292.1"/>
    <property type="molecule type" value="Transcribed_RNA"/>
</dbReference>
<feature type="transmembrane region" description="Helical" evidence="18">
    <location>
        <begin position="772"/>
        <end position="789"/>
    </location>
</feature>
<dbReference type="Gene3D" id="3.30.70.1230">
    <property type="entry name" value="Nucleotide cyclase"/>
    <property type="match status" value="2"/>
</dbReference>
<evidence type="ECO:0000256" key="3">
    <source>
        <dbReference type="ARBA" id="ARBA00004141"/>
    </source>
</evidence>
<dbReference type="Pfam" id="PF06327">
    <property type="entry name" value="Adcy_cons_dom"/>
    <property type="match status" value="1"/>
</dbReference>
<feature type="transmembrane region" description="Helical" evidence="18">
    <location>
        <begin position="620"/>
        <end position="643"/>
    </location>
</feature>
<comment type="subcellular location">
    <subcellularLocation>
        <location evidence="3">Membrane</location>
        <topology evidence="3">Multi-pass membrane protein</topology>
    </subcellularLocation>
</comment>
<evidence type="ECO:0000256" key="9">
    <source>
        <dbReference type="ARBA" id="ARBA00022840"/>
    </source>
</evidence>
<evidence type="ECO:0000256" key="5">
    <source>
        <dbReference type="ARBA" id="ARBA00022692"/>
    </source>
</evidence>
<evidence type="ECO:0000256" key="8">
    <source>
        <dbReference type="ARBA" id="ARBA00022741"/>
    </source>
</evidence>
<dbReference type="InterPro" id="IPR009398">
    <property type="entry name" value="Adcy_conserved_dom"/>
</dbReference>
<proteinExistence type="inferred from homology"/>
<evidence type="ECO:0000256" key="2">
    <source>
        <dbReference type="ARBA" id="ARBA00001946"/>
    </source>
</evidence>
<protein>
    <recommendedName>
        <fullName evidence="4">adenylate cyclase</fullName>
        <ecNumber evidence="4">4.6.1.1</ecNumber>
    </recommendedName>
</protein>
<keyword evidence="12" id="KW-0115">cAMP biosynthesis</keyword>
<dbReference type="Pfam" id="PF16214">
    <property type="entry name" value="AC_N"/>
    <property type="match status" value="1"/>
</dbReference>
<dbReference type="PANTHER" id="PTHR45627">
    <property type="entry name" value="ADENYLATE CYCLASE TYPE 1"/>
    <property type="match status" value="1"/>
</dbReference>
<feature type="domain" description="Guanylate cyclase" evidence="19">
    <location>
        <begin position="858"/>
        <end position="1001"/>
    </location>
</feature>
<keyword evidence="11 18" id="KW-1133">Transmembrane helix</keyword>
<feature type="transmembrane region" description="Helical" evidence="18">
    <location>
        <begin position="139"/>
        <end position="156"/>
    </location>
</feature>
<keyword evidence="10" id="KW-0460">Magnesium</keyword>
<feature type="transmembrane region" description="Helical" evidence="18">
    <location>
        <begin position="100"/>
        <end position="119"/>
    </location>
</feature>
<feature type="transmembrane region" description="Helical" evidence="18">
    <location>
        <begin position="593"/>
        <end position="614"/>
    </location>
</feature>
<feature type="transmembrane region" description="Helical" evidence="18">
    <location>
        <begin position="738"/>
        <end position="760"/>
    </location>
</feature>
<dbReference type="SMART" id="SM00044">
    <property type="entry name" value="CYCc"/>
    <property type="match status" value="2"/>
</dbReference>
<dbReference type="InterPro" id="IPR029787">
    <property type="entry name" value="Nucleotide_cyclase"/>
</dbReference>
<accession>A0A131YIH7</accession>
<evidence type="ECO:0000256" key="18">
    <source>
        <dbReference type="SAM" id="Phobius"/>
    </source>
</evidence>
<comment type="cofactor">
    <cofactor evidence="2">
        <name>Mg(2+)</name>
        <dbReference type="ChEBI" id="CHEBI:18420"/>
    </cofactor>
</comment>
<name>A0A131YIH7_RHIAP</name>
<dbReference type="FunFam" id="3.30.70.1230:FF:000001">
    <property type="entry name" value="Adenylate cyclase"/>
    <property type="match status" value="1"/>
</dbReference>
<feature type="compositionally biased region" description="Basic and acidic residues" evidence="17">
    <location>
        <begin position="1188"/>
        <end position="1203"/>
    </location>
</feature>
<feature type="domain" description="Guanylate cyclase" evidence="19">
    <location>
        <begin position="281"/>
        <end position="408"/>
    </location>
</feature>
<dbReference type="PROSITE" id="PS50125">
    <property type="entry name" value="GUANYLATE_CYCLASE_2"/>
    <property type="match status" value="2"/>
</dbReference>
<dbReference type="InterPro" id="IPR001054">
    <property type="entry name" value="A/G_cyclase"/>
</dbReference>
<evidence type="ECO:0000259" key="19">
    <source>
        <dbReference type="PROSITE" id="PS50125"/>
    </source>
</evidence>
<keyword evidence="13 18" id="KW-0472">Membrane</keyword>
<keyword evidence="5 18" id="KW-0812">Transmembrane</keyword>
<dbReference type="CDD" id="cd07302">
    <property type="entry name" value="CHD"/>
    <property type="match status" value="2"/>
</dbReference>
<dbReference type="InterPro" id="IPR032628">
    <property type="entry name" value="AC_N"/>
</dbReference>
<keyword evidence="9" id="KW-0067">ATP-binding</keyword>
<dbReference type="GO" id="GO:0046872">
    <property type="term" value="F:metal ion binding"/>
    <property type="evidence" value="ECO:0007669"/>
    <property type="project" value="UniProtKB-KW"/>
</dbReference>
<evidence type="ECO:0000256" key="10">
    <source>
        <dbReference type="ARBA" id="ARBA00022842"/>
    </source>
</evidence>
<feature type="compositionally biased region" description="Polar residues" evidence="17">
    <location>
        <begin position="1099"/>
        <end position="1110"/>
    </location>
</feature>
<keyword evidence="6" id="KW-0479">Metal-binding</keyword>
<dbReference type="GO" id="GO:0007189">
    <property type="term" value="P:adenylate cyclase-activating G protein-coupled receptor signaling pathway"/>
    <property type="evidence" value="ECO:0007669"/>
    <property type="project" value="TreeGrafter"/>
</dbReference>
<dbReference type="GO" id="GO:0005524">
    <property type="term" value="F:ATP binding"/>
    <property type="evidence" value="ECO:0007669"/>
    <property type="project" value="UniProtKB-KW"/>
</dbReference>
<dbReference type="PROSITE" id="PS00452">
    <property type="entry name" value="GUANYLATE_CYCLASE_1"/>
    <property type="match status" value="2"/>
</dbReference>
<reference evidence="20" key="1">
    <citation type="journal article" date="2016" name="Ticks Tick Borne Dis.">
        <title>De novo assembly and annotation of the salivary gland transcriptome of Rhipicephalus appendiculatus male and female ticks during blood feeding.</title>
        <authorList>
            <person name="de Castro M.H."/>
            <person name="de Klerk D."/>
            <person name="Pienaar R."/>
            <person name="Latif A.A."/>
            <person name="Rees D.J."/>
            <person name="Mans B.J."/>
        </authorList>
    </citation>
    <scope>NUCLEOTIDE SEQUENCE</scope>
    <source>
        <tissue evidence="20">Salivary glands</tissue>
    </source>
</reference>
<evidence type="ECO:0000256" key="4">
    <source>
        <dbReference type="ARBA" id="ARBA00012201"/>
    </source>
</evidence>
<dbReference type="SUPFAM" id="SSF55073">
    <property type="entry name" value="Nucleotide cyclase"/>
    <property type="match status" value="2"/>
</dbReference>
<evidence type="ECO:0000256" key="14">
    <source>
        <dbReference type="ARBA" id="ARBA00023180"/>
    </source>
</evidence>
<keyword evidence="15 16" id="KW-0456">Lyase</keyword>
<keyword evidence="14" id="KW-0325">Glycoprotein</keyword>
<feature type="transmembrane region" description="Helical" evidence="18">
    <location>
        <begin position="189"/>
        <end position="209"/>
    </location>
</feature>
<keyword evidence="7" id="KW-0677">Repeat</keyword>
<dbReference type="GO" id="GO:0035556">
    <property type="term" value="P:intracellular signal transduction"/>
    <property type="evidence" value="ECO:0007669"/>
    <property type="project" value="InterPro"/>
</dbReference>
<feature type="transmembrane region" description="Helical" evidence="18">
    <location>
        <begin position="71"/>
        <end position="93"/>
    </location>
</feature>
<feature type="region of interest" description="Disordered" evidence="17">
    <location>
        <begin position="1051"/>
        <end position="1227"/>
    </location>
</feature>
<evidence type="ECO:0000256" key="7">
    <source>
        <dbReference type="ARBA" id="ARBA00022737"/>
    </source>
</evidence>
<dbReference type="InterPro" id="IPR018297">
    <property type="entry name" value="A/G_cyclase_CS"/>
</dbReference>
<sequence>MDHSVKAMHRKAAFSRLLRGRRFENADLEQLYQRYTFKLQQSSIASVLGLLVTLNVTLASIDLAYRRGSPSLLGLLHLVHGLLFLGAFSFMALRRLEDSALLALCHGALALASTFSLLSMPWSVGDGFWQLRRGAPADGLWELLFVLFLAYTMLPVRTRVALLLGAALCAVHTLCAVFCAHVPPGQDRTVQVAANVLVFICGHLVGVFVHSIMEHAQRKAFLDTRNCINARLHMEDENEKLERLLLSVLPQHVAMEMKEDIIAPRAGQFHKIYIQKHENVSILFADIVGFTVLASQCSAQELVRLLNELFGRFDQLANDNHCLRIKILGDCYYCVSGLPEPRSDHAHCTVEMGLDMIDAIASVVEATDVQLNMRVGIHTGRVLCGVLGLRKWQYDVWSNDVTLANAMEAGGIPGRVHVTEATVECLHGEYQLEPGRGQERNSYLREHNVNTFFIRPPAHRRKTMLFNQLHVRRMAGRKLSFKNVSNVVVQLLHSIKYSIDVPFANMAMPGPSGTAEKQPSKKFKMTDKLHKPLKKRHSVVYHQPSNRINKYLAQAIEARSVDREKSNHVNILTLWFKDKTKEEQYHREKDHGFGNSLACILGVLLLLSGVEATVLPRTLILVVLSVTAFVCVSMFLILVLAAQLRCIHWDISRNFVLRMVITVFSLLLIYSVAQVNMVSCVADCHKEANETAATPAKPHGAEWPHRLCPLPQYLVVCCLLTLLPASAFLRLPLLVKVLLLCPMGIAFLALVEISHAQVFFCYDQNARTLVPLHVLAVVGIVHMLMAVLIHGRQVEWTARLDFLWSLQANEEKQEMHDLESSNRRILFNLLPAHVATHFLDNQLRNNMELYHQSYSRVGVMFASIPNFHEFYIELDGNNQGVECLRLLNEIIAEFDQLLDGDQFKAIDKIKTTGSTYMAAIGLMPDARIGDDHESGASYMSTMAELVFTMKDCLADINENSYNNFMLRVGLNIGPVVAGVIGARKPQYDIWGNTVNVASRMDSTGLPNHTQVTEEVYQLLRDGPYVFQCRGKVKVKGKGEMTTYFLIDRKTHCSAPSPREGGASGGQSSSVPQQEENSLSGGLPPHLSSNSLQLRRESGSAPNSWAGQHQKTAPLAPHDDVLPYTQPKPIIVSNTPPHGSRSRVKTGVSSKPESLTRGDPWESLKQIRVPPPSLPGDQSEAALTDDCSLDPRSESASSHLDDGHSSSGSLIEESHCLNDHPSSPHGSLSGPGFPLLLLKNSSCPQANCMYPYSQSMGDYESSPSIIGPGLPQVGHSPSHNARQPYDGKFSHTMPEAAAPNTRQDLEPAVYFANSSGSRKRTHEETVSSAVTVPPVDSPEQVPRKQLCNSSPASQRLVWEHGKVRPPLLNVRHDADELDSEDYQENGNCDMTAQPRYAMSDILNGNSQRILMRLGEDSTGIALRLAEAGHPLGGPLLHLDSRSSWSNDGSSDADEEGAPLMDNHGGGYTTDDASLANDQGLTDAEGALSDLNSLLNDAGHEGDDTSISSRASSRLLSIDSLSVTYDSEYDNYGVGFNGAMGRTEDLRSLTDCIARNFGHCVSDNEDSDVLA</sequence>
<dbReference type="GO" id="GO:0004016">
    <property type="term" value="F:adenylate cyclase activity"/>
    <property type="evidence" value="ECO:0007669"/>
    <property type="project" value="UniProtKB-EC"/>
</dbReference>
<evidence type="ECO:0000256" key="13">
    <source>
        <dbReference type="ARBA" id="ARBA00023136"/>
    </source>
</evidence>
<evidence type="ECO:0000256" key="12">
    <source>
        <dbReference type="ARBA" id="ARBA00022998"/>
    </source>
</evidence>
<comment type="similarity">
    <text evidence="16">Belongs to the adenylyl cyclase class-4/guanylyl cyclase family.</text>
</comment>
<evidence type="ECO:0000256" key="16">
    <source>
        <dbReference type="RuleBase" id="RU000405"/>
    </source>
</evidence>
<dbReference type="GO" id="GO:0006171">
    <property type="term" value="P:cAMP biosynthetic process"/>
    <property type="evidence" value="ECO:0007669"/>
    <property type="project" value="UniProtKB-KW"/>
</dbReference>
<dbReference type="PANTHER" id="PTHR45627:SF26">
    <property type="entry name" value="ADENYLATE CYCLASE TYPE 1"/>
    <property type="match status" value="1"/>
</dbReference>
<dbReference type="EC" id="4.6.1.1" evidence="4"/>
<evidence type="ECO:0000256" key="6">
    <source>
        <dbReference type="ARBA" id="ARBA00022723"/>
    </source>
</evidence>
<comment type="catalytic activity">
    <reaction evidence="1">
        <text>ATP = 3',5'-cyclic AMP + diphosphate</text>
        <dbReference type="Rhea" id="RHEA:15389"/>
        <dbReference type="ChEBI" id="CHEBI:30616"/>
        <dbReference type="ChEBI" id="CHEBI:33019"/>
        <dbReference type="ChEBI" id="CHEBI:58165"/>
        <dbReference type="EC" id="4.6.1.1"/>
    </reaction>
</comment>
<feature type="transmembrane region" description="Helical" evidence="18">
    <location>
        <begin position="655"/>
        <end position="673"/>
    </location>
</feature>
<evidence type="ECO:0000256" key="1">
    <source>
        <dbReference type="ARBA" id="ARBA00001593"/>
    </source>
</evidence>
<evidence type="ECO:0000313" key="20">
    <source>
        <dbReference type="EMBL" id="JAP78292.1"/>
    </source>
</evidence>
<organism evidence="20">
    <name type="scientific">Rhipicephalus appendiculatus</name>
    <name type="common">Brown ear tick</name>
    <dbReference type="NCBI Taxonomy" id="34631"/>
    <lineage>
        <taxon>Eukaryota</taxon>
        <taxon>Metazoa</taxon>
        <taxon>Ecdysozoa</taxon>
        <taxon>Arthropoda</taxon>
        <taxon>Chelicerata</taxon>
        <taxon>Arachnida</taxon>
        <taxon>Acari</taxon>
        <taxon>Parasitiformes</taxon>
        <taxon>Ixodida</taxon>
        <taxon>Ixodoidea</taxon>
        <taxon>Ixodidae</taxon>
        <taxon>Rhipicephalinae</taxon>
        <taxon>Rhipicephalus</taxon>
        <taxon>Rhipicephalus</taxon>
    </lineage>
</organism>
<dbReference type="FunFam" id="3.30.70.1230:FF:000002">
    <property type="entry name" value="Adenylate cyclase"/>
    <property type="match status" value="1"/>
</dbReference>
<feature type="compositionally biased region" description="Polar residues" evidence="17">
    <location>
        <begin position="1065"/>
        <end position="1075"/>
    </location>
</feature>
<dbReference type="Pfam" id="PF00211">
    <property type="entry name" value="Guanylate_cyc"/>
    <property type="match status" value="2"/>
</dbReference>
<feature type="transmembrane region" description="Helical" evidence="18">
    <location>
        <begin position="163"/>
        <end position="183"/>
    </location>
</feature>